<feature type="zinc finger region" description="UBR-type" evidence="4">
    <location>
        <begin position="38"/>
        <end position="110"/>
    </location>
</feature>
<name>A0A1X7VLC3_AMPQE</name>
<dbReference type="Proteomes" id="UP000007879">
    <property type="component" value="Unassembled WGS sequence"/>
</dbReference>
<dbReference type="InParanoid" id="A0A1X7VLC3"/>
<dbReference type="SMART" id="SM00249">
    <property type="entry name" value="PHD"/>
    <property type="match status" value="1"/>
</dbReference>
<dbReference type="EnsemblMetazoa" id="Aqu2.1.40862_001">
    <property type="protein sequence ID" value="Aqu2.1.40862_001"/>
    <property type="gene ID" value="Aqu2.1.40862"/>
</dbReference>
<dbReference type="KEGG" id="aqu:100637573"/>
<protein>
    <recommendedName>
        <fullName evidence="6">UBR-type domain-containing protein</fullName>
    </recommendedName>
</protein>
<dbReference type="CDD" id="cd15542">
    <property type="entry name" value="PHD_UBR7"/>
    <property type="match status" value="1"/>
</dbReference>
<dbReference type="CDD" id="cd19677">
    <property type="entry name" value="UBR-box_UBR7"/>
    <property type="match status" value="1"/>
</dbReference>
<evidence type="ECO:0000256" key="5">
    <source>
        <dbReference type="SAM" id="MobiDB-lite"/>
    </source>
</evidence>
<sequence length="415" mass="46503">MAAFLEDEDSVVSIKDIVDEEQALQDTANAVLGDSDDTNCTYTKGYVSRQALYACSTCTPSSSVLAGFCLACSLRCHEGHDVIELYTKRNFRCDCGNSKISGNPCLLCPDKDPLNSENIYNHNFNGLYCTCNRPYPDLDDEVEDEMIQCSVCEDWYHTRHLGLHPPNSFEETVCDKCMSRLSFLYHYKIHSVSSEEPFVHQETLDACTSTTHHIESEKTETHTAKTESDSIIPNGKEAEPKTLSTDSPPLKSDPVPGPTNESQSQLRETETCVLEKRKTLSSSSSNFSGPGYFTSQWRSELCSCSSCKKMYKELSVEFLLDTLDSITSYETRAKSTGYIHDVGMEALSSSMGRVQQVEMINGYNHMKEELKKFLGSFASKGKVVRPRDITDFFGELENQKRQRLEYGDGIPPDSC</sequence>
<dbReference type="SUPFAM" id="SSF57903">
    <property type="entry name" value="FYVE/PHD zinc finger"/>
    <property type="match status" value="1"/>
</dbReference>
<feature type="compositionally biased region" description="Basic and acidic residues" evidence="5">
    <location>
        <begin position="212"/>
        <end position="228"/>
    </location>
</feature>
<feature type="domain" description="UBR-type" evidence="6">
    <location>
        <begin position="38"/>
        <end position="110"/>
    </location>
</feature>
<dbReference type="EnsemblMetazoa" id="XM_003383798.3">
    <property type="protein sequence ID" value="XP_003383846.1"/>
    <property type="gene ID" value="LOC100637573"/>
</dbReference>
<dbReference type="InterPro" id="IPR013083">
    <property type="entry name" value="Znf_RING/FYVE/PHD"/>
</dbReference>
<evidence type="ECO:0000259" key="6">
    <source>
        <dbReference type="PROSITE" id="PS51157"/>
    </source>
</evidence>
<keyword evidence="2" id="KW-0863">Zinc-finger</keyword>
<accession>A0A1X7VLC3</accession>
<dbReference type="PANTHER" id="PTHR13513:SF9">
    <property type="entry name" value="E3 UBIQUITIN-PROTEIN LIGASE UBR7-RELATED"/>
    <property type="match status" value="1"/>
</dbReference>
<dbReference type="PANTHER" id="PTHR13513">
    <property type="entry name" value="E3 UBIQUITIN-PROTEIN LIGASE UBR7"/>
    <property type="match status" value="1"/>
</dbReference>
<dbReference type="InterPro" id="IPR011011">
    <property type="entry name" value="Znf_FYVE_PHD"/>
</dbReference>
<dbReference type="STRING" id="400682.A0A1X7VLC3"/>
<dbReference type="InterPro" id="IPR003126">
    <property type="entry name" value="Znf_UBR"/>
</dbReference>
<keyword evidence="8" id="KW-1185">Reference proteome</keyword>
<dbReference type="eggNOG" id="KOG2752">
    <property type="taxonomic scope" value="Eukaryota"/>
</dbReference>
<evidence type="ECO:0000313" key="8">
    <source>
        <dbReference type="Proteomes" id="UP000007879"/>
    </source>
</evidence>
<evidence type="ECO:0000256" key="4">
    <source>
        <dbReference type="PROSITE-ProRule" id="PRU00508"/>
    </source>
</evidence>
<gene>
    <name evidence="7" type="primary">100637573</name>
</gene>
<keyword evidence="1" id="KW-0479">Metal-binding</keyword>
<organism evidence="7">
    <name type="scientific">Amphimedon queenslandica</name>
    <name type="common">Sponge</name>
    <dbReference type="NCBI Taxonomy" id="400682"/>
    <lineage>
        <taxon>Eukaryota</taxon>
        <taxon>Metazoa</taxon>
        <taxon>Porifera</taxon>
        <taxon>Demospongiae</taxon>
        <taxon>Heteroscleromorpha</taxon>
        <taxon>Haplosclerida</taxon>
        <taxon>Niphatidae</taxon>
        <taxon>Amphimedon</taxon>
    </lineage>
</organism>
<evidence type="ECO:0000313" key="7">
    <source>
        <dbReference type="EnsemblMetazoa" id="Aqu2.1.40862_001"/>
    </source>
</evidence>
<evidence type="ECO:0000256" key="1">
    <source>
        <dbReference type="ARBA" id="ARBA00022723"/>
    </source>
</evidence>
<reference evidence="8" key="1">
    <citation type="journal article" date="2010" name="Nature">
        <title>The Amphimedon queenslandica genome and the evolution of animal complexity.</title>
        <authorList>
            <person name="Srivastava M."/>
            <person name="Simakov O."/>
            <person name="Chapman J."/>
            <person name="Fahey B."/>
            <person name="Gauthier M.E."/>
            <person name="Mitros T."/>
            <person name="Richards G.S."/>
            <person name="Conaco C."/>
            <person name="Dacre M."/>
            <person name="Hellsten U."/>
            <person name="Larroux C."/>
            <person name="Putnam N.H."/>
            <person name="Stanke M."/>
            <person name="Adamska M."/>
            <person name="Darling A."/>
            <person name="Degnan S.M."/>
            <person name="Oakley T.H."/>
            <person name="Plachetzki D.C."/>
            <person name="Zhai Y."/>
            <person name="Adamski M."/>
            <person name="Calcino A."/>
            <person name="Cummins S.F."/>
            <person name="Goodstein D.M."/>
            <person name="Harris C."/>
            <person name="Jackson D.J."/>
            <person name="Leys S.P."/>
            <person name="Shu S."/>
            <person name="Woodcroft B.J."/>
            <person name="Vervoort M."/>
            <person name="Kosik K.S."/>
            <person name="Manning G."/>
            <person name="Degnan B.M."/>
            <person name="Rokhsar D.S."/>
        </authorList>
    </citation>
    <scope>NUCLEOTIDE SEQUENCE [LARGE SCALE GENOMIC DNA]</scope>
</reference>
<keyword evidence="3" id="KW-0862">Zinc</keyword>
<dbReference type="GO" id="GO:0061630">
    <property type="term" value="F:ubiquitin protein ligase activity"/>
    <property type="evidence" value="ECO:0007669"/>
    <property type="project" value="InterPro"/>
</dbReference>
<dbReference type="SMART" id="SM00396">
    <property type="entry name" value="ZnF_UBR1"/>
    <property type="match status" value="1"/>
</dbReference>
<dbReference type="Gene3D" id="3.30.40.10">
    <property type="entry name" value="Zinc/RING finger domain, C3HC4 (zinc finger)"/>
    <property type="match status" value="1"/>
</dbReference>
<reference evidence="7" key="2">
    <citation type="submission" date="2017-05" db="UniProtKB">
        <authorList>
            <consortium name="EnsemblMetazoa"/>
        </authorList>
    </citation>
    <scope>IDENTIFICATION</scope>
</reference>
<dbReference type="AlphaFoldDB" id="A0A1X7VLC3"/>
<dbReference type="OrthoDB" id="10262564at2759"/>
<dbReference type="InterPro" id="IPR001965">
    <property type="entry name" value="Znf_PHD"/>
</dbReference>
<dbReference type="PROSITE" id="PS51157">
    <property type="entry name" value="ZF_UBR"/>
    <property type="match status" value="1"/>
</dbReference>
<dbReference type="GO" id="GO:0005737">
    <property type="term" value="C:cytoplasm"/>
    <property type="evidence" value="ECO:0007669"/>
    <property type="project" value="TreeGrafter"/>
</dbReference>
<dbReference type="Pfam" id="PF02207">
    <property type="entry name" value="zf-UBR"/>
    <property type="match status" value="1"/>
</dbReference>
<dbReference type="GO" id="GO:0008270">
    <property type="term" value="F:zinc ion binding"/>
    <property type="evidence" value="ECO:0007669"/>
    <property type="project" value="UniProtKB-KW"/>
</dbReference>
<evidence type="ECO:0000256" key="2">
    <source>
        <dbReference type="ARBA" id="ARBA00022771"/>
    </source>
</evidence>
<dbReference type="OMA" id="GAMVYNH"/>
<evidence type="ECO:0000256" key="3">
    <source>
        <dbReference type="ARBA" id="ARBA00022833"/>
    </source>
</evidence>
<dbReference type="InterPro" id="IPR040204">
    <property type="entry name" value="UBR7"/>
</dbReference>
<proteinExistence type="predicted"/>
<feature type="region of interest" description="Disordered" evidence="5">
    <location>
        <begin position="211"/>
        <end position="270"/>
    </location>
</feature>
<dbReference type="InterPro" id="IPR047506">
    <property type="entry name" value="UBR7-like_UBR-box"/>
</dbReference>